<evidence type="ECO:0000256" key="1">
    <source>
        <dbReference type="SAM" id="MobiDB-lite"/>
    </source>
</evidence>
<evidence type="ECO:0000313" key="2">
    <source>
        <dbReference type="EMBL" id="KAJ1148861.1"/>
    </source>
</evidence>
<comment type="caution">
    <text evidence="2">The sequence shown here is derived from an EMBL/GenBank/DDBJ whole genome shotgun (WGS) entry which is preliminary data.</text>
</comment>
<organism evidence="2 3">
    <name type="scientific">Pleurodeles waltl</name>
    <name type="common">Iberian ribbed newt</name>
    <dbReference type="NCBI Taxonomy" id="8319"/>
    <lineage>
        <taxon>Eukaryota</taxon>
        <taxon>Metazoa</taxon>
        <taxon>Chordata</taxon>
        <taxon>Craniata</taxon>
        <taxon>Vertebrata</taxon>
        <taxon>Euteleostomi</taxon>
        <taxon>Amphibia</taxon>
        <taxon>Batrachia</taxon>
        <taxon>Caudata</taxon>
        <taxon>Salamandroidea</taxon>
        <taxon>Salamandridae</taxon>
        <taxon>Pleurodelinae</taxon>
        <taxon>Pleurodeles</taxon>
    </lineage>
</organism>
<dbReference type="Proteomes" id="UP001066276">
    <property type="component" value="Chromosome 5"/>
</dbReference>
<sequence length="142" mass="14837">MFTARKHPRSHLRAGVTDLSTARLPLPGTNWQGSHPGLPWACSANREGWEGRILVKRQMGTGPRAQTPPPAACPVLLACGSNAPFQLGAQAVSADQHRGELPGHPRPRAAPHRAPGEQGSARAVTRGSEEGPQADPGIIGSG</sequence>
<dbReference type="AlphaFoldDB" id="A0AAV7R8Q0"/>
<accession>A0AAV7R8Q0</accession>
<feature type="region of interest" description="Disordered" evidence="1">
    <location>
        <begin position="89"/>
        <end position="142"/>
    </location>
</feature>
<reference evidence="2" key="1">
    <citation type="journal article" date="2022" name="bioRxiv">
        <title>Sequencing and chromosome-scale assembly of the giantPleurodeles waltlgenome.</title>
        <authorList>
            <person name="Brown T."/>
            <person name="Elewa A."/>
            <person name="Iarovenko S."/>
            <person name="Subramanian E."/>
            <person name="Araus A.J."/>
            <person name="Petzold A."/>
            <person name="Susuki M."/>
            <person name="Suzuki K.-i.T."/>
            <person name="Hayashi T."/>
            <person name="Toyoda A."/>
            <person name="Oliveira C."/>
            <person name="Osipova E."/>
            <person name="Leigh N.D."/>
            <person name="Simon A."/>
            <person name="Yun M.H."/>
        </authorList>
    </citation>
    <scope>NUCLEOTIDE SEQUENCE</scope>
    <source>
        <strain evidence="2">20211129_DDA</strain>
        <tissue evidence="2">Liver</tissue>
    </source>
</reference>
<evidence type="ECO:0000313" key="3">
    <source>
        <dbReference type="Proteomes" id="UP001066276"/>
    </source>
</evidence>
<gene>
    <name evidence="2" type="ORF">NDU88_001685</name>
</gene>
<keyword evidence="3" id="KW-1185">Reference proteome</keyword>
<dbReference type="EMBL" id="JANPWB010000009">
    <property type="protein sequence ID" value="KAJ1148861.1"/>
    <property type="molecule type" value="Genomic_DNA"/>
</dbReference>
<name>A0AAV7R8Q0_PLEWA</name>
<proteinExistence type="predicted"/>
<protein>
    <submittedName>
        <fullName evidence="2">Uncharacterized protein</fullName>
    </submittedName>
</protein>